<dbReference type="Pfam" id="PF01427">
    <property type="entry name" value="Peptidase_M15"/>
    <property type="match status" value="1"/>
</dbReference>
<keyword evidence="7 9" id="KW-0482">Metalloprotease</keyword>
<dbReference type="Proteomes" id="UP000184436">
    <property type="component" value="Unassembled WGS sequence"/>
</dbReference>
<dbReference type="EMBL" id="FQVD01000002">
    <property type="protein sequence ID" value="SHE39297.1"/>
    <property type="molecule type" value="Genomic_DNA"/>
</dbReference>
<evidence type="ECO:0000313" key="11">
    <source>
        <dbReference type="EMBL" id="SHE39297.1"/>
    </source>
</evidence>
<dbReference type="OrthoDB" id="9801430at2"/>
<comment type="catalytic activity">
    <reaction evidence="1 9">
        <text>D-alanyl-D-alanine + H2O = 2 D-alanine</text>
        <dbReference type="Rhea" id="RHEA:20661"/>
        <dbReference type="ChEBI" id="CHEBI:15377"/>
        <dbReference type="ChEBI" id="CHEBI:57416"/>
        <dbReference type="ChEBI" id="CHEBI:57822"/>
        <dbReference type="EC" id="3.4.13.22"/>
    </reaction>
</comment>
<dbReference type="GO" id="GO:0008237">
    <property type="term" value="F:metallopeptidase activity"/>
    <property type="evidence" value="ECO:0007669"/>
    <property type="project" value="UniProtKB-KW"/>
</dbReference>
<keyword evidence="8" id="KW-0961">Cell wall biogenesis/degradation</keyword>
<dbReference type="PANTHER" id="PTHR43126">
    <property type="entry name" value="D-ALANYL-D-ALANINE DIPEPTIDASE"/>
    <property type="match status" value="1"/>
</dbReference>
<evidence type="ECO:0000256" key="10">
    <source>
        <dbReference type="SAM" id="SignalP"/>
    </source>
</evidence>
<dbReference type="GO" id="GO:0006508">
    <property type="term" value="P:proteolysis"/>
    <property type="evidence" value="ECO:0007669"/>
    <property type="project" value="UniProtKB-KW"/>
</dbReference>
<keyword evidence="5 9" id="KW-0862">Zinc</keyword>
<evidence type="ECO:0000256" key="6">
    <source>
        <dbReference type="ARBA" id="ARBA00022997"/>
    </source>
</evidence>
<feature type="active site" description="Proton donor/acceptor" evidence="9">
    <location>
        <position position="238"/>
    </location>
</feature>
<dbReference type="SUPFAM" id="SSF55166">
    <property type="entry name" value="Hedgehog/DD-peptidase"/>
    <property type="match status" value="1"/>
</dbReference>
<comment type="function">
    <text evidence="9">Catalyzes hydrolysis of the D-alanyl-D-alanine dipeptide.</text>
</comment>
<evidence type="ECO:0000256" key="2">
    <source>
        <dbReference type="ARBA" id="ARBA00022670"/>
    </source>
</evidence>
<feature type="signal peptide" evidence="10">
    <location>
        <begin position="1"/>
        <end position="29"/>
    </location>
</feature>
<keyword evidence="10" id="KW-0732">Signal</keyword>
<dbReference type="GO" id="GO:0071555">
    <property type="term" value="P:cell wall organization"/>
    <property type="evidence" value="ECO:0007669"/>
    <property type="project" value="UniProtKB-KW"/>
</dbReference>
<dbReference type="GO" id="GO:0008270">
    <property type="term" value="F:zinc ion binding"/>
    <property type="evidence" value="ECO:0007669"/>
    <property type="project" value="UniProtKB-UniRule"/>
</dbReference>
<dbReference type="Gene3D" id="3.30.1380.10">
    <property type="match status" value="1"/>
</dbReference>
<dbReference type="InterPro" id="IPR000755">
    <property type="entry name" value="A_A_dipeptidase"/>
</dbReference>
<accession>A0A1M4T4N8</accession>
<feature type="binding site" evidence="9">
    <location>
        <position position="167"/>
    </location>
    <ligand>
        <name>Zn(2+)</name>
        <dbReference type="ChEBI" id="CHEBI:29105"/>
        <note>catalytic</note>
    </ligand>
</feature>
<evidence type="ECO:0000256" key="7">
    <source>
        <dbReference type="ARBA" id="ARBA00023049"/>
    </source>
</evidence>
<keyword evidence="6 9" id="KW-0224">Dipeptidase</keyword>
<keyword evidence="12" id="KW-1185">Reference proteome</keyword>
<dbReference type="InterPro" id="IPR009045">
    <property type="entry name" value="Zn_M74/Hedgehog-like"/>
</dbReference>
<feature type="site" description="Transition state stabilizer" evidence="9">
    <location>
        <position position="136"/>
    </location>
</feature>
<keyword evidence="4 9" id="KW-0378">Hydrolase</keyword>
<evidence type="ECO:0000256" key="5">
    <source>
        <dbReference type="ARBA" id="ARBA00022833"/>
    </source>
</evidence>
<keyword evidence="2 9" id="KW-0645">Protease</keyword>
<comment type="similarity">
    <text evidence="9">Belongs to the peptidase M15D family.</text>
</comment>
<sequence>MGKTLRLIRYNTSFLFWLMLLLSCSCTPTKEKQQQNVAYIDSIRPTTSIPLENTSTKSQTAVTLDSLGFVNISELDPTIHIELMYTRSDNFTGEILYDDLKEAYLHPDAAHALMQAQKELKQLYPSYSLIIYDAARPMSVQKKMWNVVKGTSKFKYVSNPNHGGGLHNYGLAVDISILDSLGNPLPMGTKVDHLGFEANITQENELVHTGKISENERQNRILLRTVMKKAGFRPLPSEWWHFNFCSRDEAKRKYKLIP</sequence>
<feature type="chain" id="PRO_5030031036" description="D-alanyl-D-alanine dipeptidase" evidence="10">
    <location>
        <begin position="30"/>
        <end position="258"/>
    </location>
</feature>
<evidence type="ECO:0000256" key="4">
    <source>
        <dbReference type="ARBA" id="ARBA00022801"/>
    </source>
</evidence>
<dbReference type="CDD" id="cd14840">
    <property type="entry name" value="D-Ala-D-Ala_dipeptidase_Aad"/>
    <property type="match status" value="1"/>
</dbReference>
<dbReference type="HAMAP" id="MF_01924">
    <property type="entry name" value="A_A_dipeptidase"/>
    <property type="match status" value="1"/>
</dbReference>
<organism evidence="11 12">
    <name type="scientific">Bacteroides faecichinchillae</name>
    <dbReference type="NCBI Taxonomy" id="871325"/>
    <lineage>
        <taxon>Bacteria</taxon>
        <taxon>Pseudomonadati</taxon>
        <taxon>Bacteroidota</taxon>
        <taxon>Bacteroidia</taxon>
        <taxon>Bacteroidales</taxon>
        <taxon>Bacteroidaceae</taxon>
        <taxon>Bacteroides</taxon>
    </lineage>
</organism>
<gene>
    <name evidence="11" type="ORF">SAMN05444349_1025</name>
</gene>
<dbReference type="EC" id="3.4.13.22" evidence="9"/>
<evidence type="ECO:0000256" key="8">
    <source>
        <dbReference type="ARBA" id="ARBA00023316"/>
    </source>
</evidence>
<evidence type="ECO:0000256" key="9">
    <source>
        <dbReference type="HAMAP-Rule" id="MF_01924"/>
    </source>
</evidence>
<dbReference type="PANTHER" id="PTHR43126:SF2">
    <property type="entry name" value="D-ALANYL-D-ALANINE DIPEPTIDASE"/>
    <property type="match status" value="1"/>
</dbReference>
<dbReference type="RefSeq" id="WP_025076377.1">
    <property type="nucleotide sequence ID" value="NZ_FQVD01000002.1"/>
</dbReference>
<comment type="cofactor">
    <cofactor evidence="9">
        <name>Zn(2+)</name>
        <dbReference type="ChEBI" id="CHEBI:29105"/>
    </cofactor>
    <text evidence="9">Binds 1 zinc ion per subunit.</text>
</comment>
<keyword evidence="3 9" id="KW-0479">Metal-binding</keyword>
<evidence type="ECO:0000256" key="3">
    <source>
        <dbReference type="ARBA" id="ARBA00022723"/>
    </source>
</evidence>
<evidence type="ECO:0000313" key="12">
    <source>
        <dbReference type="Proteomes" id="UP000184436"/>
    </source>
</evidence>
<proteinExistence type="inferred from homology"/>
<evidence type="ECO:0000256" key="1">
    <source>
        <dbReference type="ARBA" id="ARBA00001362"/>
    </source>
</evidence>
<feature type="binding site" evidence="9">
    <location>
        <position position="241"/>
    </location>
    <ligand>
        <name>Zn(2+)</name>
        <dbReference type="ChEBI" id="CHEBI:29105"/>
        <note>catalytic</note>
    </ligand>
</feature>
<reference evidence="11 12" key="1">
    <citation type="submission" date="2016-11" db="EMBL/GenBank/DDBJ databases">
        <authorList>
            <person name="Jaros S."/>
            <person name="Januszkiewicz K."/>
            <person name="Wedrychowicz H."/>
        </authorList>
    </citation>
    <scope>NUCLEOTIDE SEQUENCE [LARGE SCALE GENOMIC DNA]</scope>
    <source>
        <strain evidence="11 12">DSM 26883</strain>
    </source>
</reference>
<feature type="binding site" evidence="9">
    <location>
        <position position="174"/>
    </location>
    <ligand>
        <name>Zn(2+)</name>
        <dbReference type="ChEBI" id="CHEBI:29105"/>
        <note>catalytic</note>
    </ligand>
</feature>
<dbReference type="AlphaFoldDB" id="A0A1M4T4N8"/>
<protein>
    <recommendedName>
        <fullName evidence="9">D-alanyl-D-alanine dipeptidase</fullName>
        <shortName evidence="9">D-Ala-D-Ala dipeptidase</shortName>
        <ecNumber evidence="9">3.4.13.22</ecNumber>
    </recommendedName>
</protein>
<dbReference type="PROSITE" id="PS51257">
    <property type="entry name" value="PROKAR_LIPOPROTEIN"/>
    <property type="match status" value="1"/>
</dbReference>
<dbReference type="GO" id="GO:0160237">
    <property type="term" value="F:D-Ala-D-Ala dipeptidase activity"/>
    <property type="evidence" value="ECO:0007669"/>
    <property type="project" value="UniProtKB-EC"/>
</dbReference>
<name>A0A1M4T4N8_9BACE</name>